<protein>
    <submittedName>
        <fullName evidence="1">DNA polymerase III subunit epsilon</fullName>
    </submittedName>
</protein>
<dbReference type="NCBIfam" id="NF004112">
    <property type="entry name" value="PRK05601.1"/>
    <property type="match status" value="1"/>
</dbReference>
<dbReference type="KEGG" id="coe:CP258_00905"/>
<dbReference type="InterPro" id="IPR012337">
    <property type="entry name" value="RNaseH-like_sf"/>
</dbReference>
<sequence length="348" mass="38944">MTNKQVDGTNADRTAEIERAPYVALSIQTSGIHPSTSRLITVDAVTFTEDGEETDHFHAVINPGDNPGPFHLHGLSREEIAQGKKFSHILKPLGKLIDGRTLILHNTPYTWGFLVSESRRAMSAAARANRNRYRHRNRRRQRVGHIPRPRMIVDTLATARRQGVVFEDIRIRAVAHSLGLDSPSPVASLERAERPEQHVSREETLLIARMYFVEKACGVISSYTPEQLRSDKFGLQRSDIRVDAMEVPRQYENPGVYSPEGGFVQGMEVVIAPEITMDPDVIIEAILRSGLAYNEKLTRKSSVVVCNKQEDLVGKAMHGQRKGIPLITDEEFLRVVVDVKPGKASEDD</sequence>
<dbReference type="Proteomes" id="UP000006465">
    <property type="component" value="Chromosome"/>
</dbReference>
<dbReference type="AlphaFoldDB" id="A0AAU8PVB6"/>
<dbReference type="InterPro" id="IPR036397">
    <property type="entry name" value="RNaseH_sf"/>
</dbReference>
<name>A0AAU8PVB6_CORPS</name>
<evidence type="ECO:0000313" key="1">
    <source>
        <dbReference type="EMBL" id="AFK15818.1"/>
    </source>
</evidence>
<dbReference type="RefSeq" id="WP_014366348.1">
    <property type="nucleotide sequence ID" value="NC_017945.3"/>
</dbReference>
<reference evidence="1 2" key="1">
    <citation type="journal article" date="2013" name="J. Biotechnol.">
        <title>Genome sequence of Corynebacterium pseudotuberculosis biovar equi strain 258 and prediction of antigenic targets to improve biotechnological vaccine production.</title>
        <authorList>
            <person name="Soares S.C."/>
            <person name="Trost E."/>
            <person name="Ramos R.T."/>
            <person name="Carneiro A.R."/>
            <person name="Santos A.R."/>
            <person name="Pinto A.C."/>
            <person name="Barbosa E."/>
            <person name="Aburjaile F."/>
            <person name="Ali A."/>
            <person name="Diniz C.A."/>
            <person name="Hassan S.S."/>
            <person name="Fiaux K."/>
            <person name="Guimaraes L.C."/>
            <person name="Bakhtiar S.M."/>
            <person name="Pereira U."/>
            <person name="Almeida S.S."/>
            <person name="Abreu V.A."/>
            <person name="Rocha F.S."/>
            <person name="Dorella F.A."/>
            <person name="Miyoshi A."/>
            <person name="Silva A."/>
            <person name="Azevedo V."/>
            <person name="Tauch A."/>
        </authorList>
    </citation>
    <scope>NUCLEOTIDE SEQUENCE [LARGE SCALE GENOMIC DNA]</scope>
    <source>
        <strain evidence="1 2">258</strain>
    </source>
</reference>
<accession>A0AAU8PVB6</accession>
<dbReference type="Gene3D" id="3.30.420.10">
    <property type="entry name" value="Ribonuclease H-like superfamily/Ribonuclease H"/>
    <property type="match status" value="1"/>
</dbReference>
<dbReference type="CDD" id="cd06127">
    <property type="entry name" value="DEDDh"/>
    <property type="match status" value="1"/>
</dbReference>
<dbReference type="EMBL" id="CP003540">
    <property type="protein sequence ID" value="AFK15818.1"/>
    <property type="molecule type" value="Genomic_DNA"/>
</dbReference>
<organism evidence="1 2">
    <name type="scientific">Corynebacterium pseudotuberculosis 258</name>
    <dbReference type="NCBI Taxonomy" id="1168865"/>
    <lineage>
        <taxon>Bacteria</taxon>
        <taxon>Bacillati</taxon>
        <taxon>Actinomycetota</taxon>
        <taxon>Actinomycetes</taxon>
        <taxon>Mycobacteriales</taxon>
        <taxon>Corynebacteriaceae</taxon>
        <taxon>Corynebacterium</taxon>
    </lineage>
</organism>
<evidence type="ECO:0000313" key="2">
    <source>
        <dbReference type="Proteomes" id="UP000006465"/>
    </source>
</evidence>
<proteinExistence type="predicted"/>
<gene>
    <name evidence="1" type="ORF">CP258_00905</name>
</gene>
<dbReference type="SUPFAM" id="SSF53098">
    <property type="entry name" value="Ribonuclease H-like"/>
    <property type="match status" value="1"/>
</dbReference>
<dbReference type="GO" id="GO:0003676">
    <property type="term" value="F:nucleic acid binding"/>
    <property type="evidence" value="ECO:0007669"/>
    <property type="project" value="InterPro"/>
</dbReference>